<evidence type="ECO:0000256" key="1">
    <source>
        <dbReference type="SAM" id="Phobius"/>
    </source>
</evidence>
<organism evidence="2 3">
    <name type="scientific">Alsobacter ponti</name>
    <dbReference type="NCBI Taxonomy" id="2962936"/>
    <lineage>
        <taxon>Bacteria</taxon>
        <taxon>Pseudomonadati</taxon>
        <taxon>Pseudomonadota</taxon>
        <taxon>Alphaproteobacteria</taxon>
        <taxon>Hyphomicrobiales</taxon>
        <taxon>Alsobacteraceae</taxon>
        <taxon>Alsobacter</taxon>
    </lineage>
</organism>
<dbReference type="RefSeq" id="WP_254738246.1">
    <property type="nucleotide sequence ID" value="NZ_JANCLU010000002.1"/>
</dbReference>
<feature type="transmembrane region" description="Helical" evidence="1">
    <location>
        <begin position="144"/>
        <end position="162"/>
    </location>
</feature>
<sequence length="241" mass="26896">MAIETRKTVDRYIAFKIESEIIDRIAELFARDGLQPSIVFNMSDDTEISTNSFDELKKFPNTKERRIEEVKASSLYSQSPRIELTFRDAEEYGGKVSYTVTGEDRTVLHLTSEIDSIISAARMWWTPIVSRTPYLKGVESGSQGALLILSSVCMLMTMSGSLSDATRASLTTAWQTMAGVFLVWSGINWTARFIFPAASFATGQGVGRFKMRENWRLLVLLATVVGVAGGLITLKLEWLVK</sequence>
<dbReference type="Proteomes" id="UP001205890">
    <property type="component" value="Unassembled WGS sequence"/>
</dbReference>
<keyword evidence="1" id="KW-0472">Membrane</keyword>
<proteinExistence type="predicted"/>
<gene>
    <name evidence="2" type="ORF">NK718_02325</name>
</gene>
<feature type="transmembrane region" description="Helical" evidence="1">
    <location>
        <begin position="174"/>
        <end position="195"/>
    </location>
</feature>
<evidence type="ECO:0000313" key="2">
    <source>
        <dbReference type="EMBL" id="MCP8937339.1"/>
    </source>
</evidence>
<feature type="transmembrane region" description="Helical" evidence="1">
    <location>
        <begin position="215"/>
        <end position="234"/>
    </location>
</feature>
<name>A0ABT1L7A5_9HYPH</name>
<comment type="caution">
    <text evidence="2">The sequence shown here is derived from an EMBL/GenBank/DDBJ whole genome shotgun (WGS) entry which is preliminary data.</text>
</comment>
<dbReference type="EMBL" id="JANCLU010000002">
    <property type="protein sequence ID" value="MCP8937339.1"/>
    <property type="molecule type" value="Genomic_DNA"/>
</dbReference>
<protein>
    <submittedName>
        <fullName evidence="2">Uncharacterized protein</fullName>
    </submittedName>
</protein>
<reference evidence="2 3" key="1">
    <citation type="submission" date="2022-07" db="EMBL/GenBank/DDBJ databases">
        <authorList>
            <person name="Li W.-J."/>
            <person name="Deng Q.-Q."/>
        </authorList>
    </citation>
    <scope>NUCLEOTIDE SEQUENCE [LARGE SCALE GENOMIC DNA]</scope>
    <source>
        <strain evidence="2 3">SYSU M60028</strain>
    </source>
</reference>
<keyword evidence="1" id="KW-0812">Transmembrane</keyword>
<keyword evidence="3" id="KW-1185">Reference proteome</keyword>
<evidence type="ECO:0000313" key="3">
    <source>
        <dbReference type="Proteomes" id="UP001205890"/>
    </source>
</evidence>
<accession>A0ABT1L7A5</accession>
<keyword evidence="1" id="KW-1133">Transmembrane helix</keyword>